<evidence type="ECO:0000313" key="2">
    <source>
        <dbReference type="EMBL" id="ADB60276.1"/>
    </source>
</evidence>
<dbReference type="HOGENOM" id="CLU_217790_0_0_2"/>
<keyword evidence="1" id="KW-0812">Transmembrane</keyword>
<organism evidence="2 3">
    <name type="scientific">Haloterrigena turkmenica (strain ATCC 51198 / DSM 5511 / JCM 9101 / NCIMB 13204 / VKM B-1734 / 4k)</name>
    <name type="common">Halococcus turkmenicus</name>
    <dbReference type="NCBI Taxonomy" id="543526"/>
    <lineage>
        <taxon>Archaea</taxon>
        <taxon>Methanobacteriati</taxon>
        <taxon>Methanobacteriota</taxon>
        <taxon>Stenosarchaea group</taxon>
        <taxon>Halobacteria</taxon>
        <taxon>Halobacteriales</taxon>
        <taxon>Natrialbaceae</taxon>
        <taxon>Haloterrigena</taxon>
    </lineage>
</organism>
<keyword evidence="1" id="KW-1133">Transmembrane helix</keyword>
<sequence length="41" mass="4520">MDTLTQVVLAEGAELPMDVVGWGALVLSLLVTIVWLAYLYR</sequence>
<dbReference type="RefSeq" id="WP_012942581.1">
    <property type="nucleotide sequence ID" value="NC_013743.1"/>
</dbReference>
<feature type="transmembrane region" description="Helical" evidence="1">
    <location>
        <begin position="20"/>
        <end position="40"/>
    </location>
</feature>
<protein>
    <submittedName>
        <fullName evidence="2">Uncharacterized protein</fullName>
    </submittedName>
</protein>
<accession>D2RQ17</accession>
<keyword evidence="1" id="KW-0472">Membrane</keyword>
<reference evidence="2 3" key="1">
    <citation type="journal article" date="2010" name="Stand. Genomic Sci.">
        <title>Complete genome sequence of Haloterrigena turkmenica type strain (4k).</title>
        <authorList>
            <person name="Saunders E."/>
            <person name="Tindall B.J."/>
            <person name="Fahnrich R."/>
            <person name="Lapidus A."/>
            <person name="Copeland A."/>
            <person name="Del Rio T.G."/>
            <person name="Lucas S."/>
            <person name="Chen F."/>
            <person name="Tice H."/>
            <person name="Cheng J.F."/>
            <person name="Han C."/>
            <person name="Detter J.C."/>
            <person name="Bruce D."/>
            <person name="Goodwin L."/>
            <person name="Chain P."/>
            <person name="Pitluck S."/>
            <person name="Pati A."/>
            <person name="Ivanova N."/>
            <person name="Mavromatis K."/>
            <person name="Chen A."/>
            <person name="Palaniappan K."/>
            <person name="Land M."/>
            <person name="Hauser L."/>
            <person name="Chang Y.J."/>
            <person name="Jeffries C.D."/>
            <person name="Brettin T."/>
            <person name="Rohde M."/>
            <person name="Goker M."/>
            <person name="Bristow J."/>
            <person name="Eisen J.A."/>
            <person name="Markowitz V."/>
            <person name="Hugenholtz P."/>
            <person name="Klenk H.P."/>
            <person name="Kyrpides N.C."/>
        </authorList>
    </citation>
    <scope>NUCLEOTIDE SEQUENCE [LARGE SCALE GENOMIC DNA]</scope>
    <source>
        <strain evidence="3">ATCC 51198 / DSM 5511 / JCM 9101 / NCIMB 13204 / VKM B-1734 / 4k</strain>
    </source>
</reference>
<dbReference type="Proteomes" id="UP000001903">
    <property type="component" value="Chromosome"/>
</dbReference>
<keyword evidence="3" id="KW-1185">Reference proteome</keyword>
<proteinExistence type="predicted"/>
<gene>
    <name evidence="2" type="ordered locus">Htur_1388</name>
</gene>
<name>D2RQ17_HALTV</name>
<dbReference type="EMBL" id="CP001860">
    <property type="protein sequence ID" value="ADB60276.1"/>
    <property type="molecule type" value="Genomic_DNA"/>
</dbReference>
<dbReference type="AlphaFoldDB" id="D2RQ17"/>
<evidence type="ECO:0000313" key="3">
    <source>
        <dbReference type="Proteomes" id="UP000001903"/>
    </source>
</evidence>
<dbReference type="KEGG" id="htu:Htur_1388"/>
<dbReference type="eggNOG" id="arCOG10316">
    <property type="taxonomic scope" value="Archaea"/>
</dbReference>
<evidence type="ECO:0000256" key="1">
    <source>
        <dbReference type="SAM" id="Phobius"/>
    </source>
</evidence>
<dbReference type="GeneID" id="75736077"/>